<feature type="compositionally biased region" description="Polar residues" evidence="1">
    <location>
        <begin position="56"/>
        <end position="66"/>
    </location>
</feature>
<feature type="compositionally biased region" description="Polar residues" evidence="1">
    <location>
        <begin position="118"/>
        <end position="134"/>
    </location>
</feature>
<dbReference type="Proteomes" id="UP000664991">
    <property type="component" value="Unassembled WGS sequence"/>
</dbReference>
<feature type="compositionally biased region" description="Low complexity" evidence="1">
    <location>
        <begin position="15"/>
        <end position="26"/>
    </location>
</feature>
<gene>
    <name evidence="2" type="ORF">JEQ12_004747</name>
</gene>
<evidence type="ECO:0000313" key="3">
    <source>
        <dbReference type="Proteomes" id="UP000664991"/>
    </source>
</evidence>
<organism evidence="2 3">
    <name type="scientific">Ovis aries</name>
    <name type="common">Sheep</name>
    <dbReference type="NCBI Taxonomy" id="9940"/>
    <lineage>
        <taxon>Eukaryota</taxon>
        <taxon>Metazoa</taxon>
        <taxon>Chordata</taxon>
        <taxon>Craniata</taxon>
        <taxon>Vertebrata</taxon>
        <taxon>Euteleostomi</taxon>
        <taxon>Mammalia</taxon>
        <taxon>Eutheria</taxon>
        <taxon>Laurasiatheria</taxon>
        <taxon>Artiodactyla</taxon>
        <taxon>Ruminantia</taxon>
        <taxon>Pecora</taxon>
        <taxon>Bovidae</taxon>
        <taxon>Caprinae</taxon>
        <taxon>Ovis</taxon>
    </lineage>
</organism>
<accession>A0A836A656</accession>
<dbReference type="EMBL" id="JAEMGP010000013">
    <property type="protein sequence ID" value="KAG5201984.1"/>
    <property type="molecule type" value="Genomic_DNA"/>
</dbReference>
<evidence type="ECO:0000256" key="1">
    <source>
        <dbReference type="SAM" id="MobiDB-lite"/>
    </source>
</evidence>
<comment type="caution">
    <text evidence="2">The sequence shown here is derived from an EMBL/GenBank/DDBJ whole genome shotgun (WGS) entry which is preliminary data.</text>
</comment>
<reference evidence="2 3" key="1">
    <citation type="submission" date="2020-12" db="EMBL/GenBank/DDBJ databases">
        <title>De novo assembly of Tibetan sheep genome.</title>
        <authorList>
            <person name="Li X."/>
        </authorList>
    </citation>
    <scope>NUCLEOTIDE SEQUENCE [LARGE SCALE GENOMIC DNA]</scope>
    <source>
        <tissue evidence="2">Heart</tissue>
    </source>
</reference>
<name>A0A836A656_SHEEP</name>
<proteinExistence type="predicted"/>
<protein>
    <submittedName>
        <fullName evidence="2">Uncharacterized protein</fullName>
    </submittedName>
</protein>
<dbReference type="AlphaFoldDB" id="A0A836A656"/>
<feature type="region of interest" description="Disordered" evidence="1">
    <location>
        <begin position="99"/>
        <end position="134"/>
    </location>
</feature>
<evidence type="ECO:0000313" key="2">
    <source>
        <dbReference type="EMBL" id="KAG5201984.1"/>
    </source>
</evidence>
<feature type="compositionally biased region" description="Basic and acidic residues" evidence="1">
    <location>
        <begin position="100"/>
        <end position="117"/>
    </location>
</feature>
<feature type="region of interest" description="Disordered" evidence="1">
    <location>
        <begin position="1"/>
        <end position="85"/>
    </location>
</feature>
<sequence length="134" mass="13955">MRTQALGASGGAADGGSSRKGSARADVATAKGPRSAGPRRSFLGKDSSPGAHEMQDLQSDADNNSAEAEKGSRAQSGTEFFPRPLGCFGERLLGAGVRLSGEEKKPEQHVSPTEHRISTTTPLTRENSFVTPST</sequence>